<dbReference type="PANTHER" id="PTHR37422">
    <property type="entry name" value="TEICHURONIC ACID BIOSYNTHESIS PROTEIN TUAE"/>
    <property type="match status" value="1"/>
</dbReference>
<organism evidence="7 8">
    <name type="scientific">Denitromonas halophila</name>
    <dbReference type="NCBI Taxonomy" id="1629404"/>
    <lineage>
        <taxon>Bacteria</taxon>
        <taxon>Pseudomonadati</taxon>
        <taxon>Pseudomonadota</taxon>
        <taxon>Betaproteobacteria</taxon>
        <taxon>Rhodocyclales</taxon>
        <taxon>Zoogloeaceae</taxon>
        <taxon>Denitromonas</taxon>
    </lineage>
</organism>
<evidence type="ECO:0000256" key="1">
    <source>
        <dbReference type="ARBA" id="ARBA00004141"/>
    </source>
</evidence>
<evidence type="ECO:0000256" key="5">
    <source>
        <dbReference type="SAM" id="Phobius"/>
    </source>
</evidence>
<name>A0A557QXK6_9RHOO</name>
<proteinExistence type="predicted"/>
<keyword evidence="7" id="KW-0436">Ligase</keyword>
<feature type="domain" description="O-antigen ligase-related" evidence="6">
    <location>
        <begin position="287"/>
        <end position="429"/>
    </location>
</feature>
<dbReference type="PANTHER" id="PTHR37422:SF13">
    <property type="entry name" value="LIPOPOLYSACCHARIDE BIOSYNTHESIS PROTEIN PA4999-RELATED"/>
    <property type="match status" value="1"/>
</dbReference>
<dbReference type="GO" id="GO:0016020">
    <property type="term" value="C:membrane"/>
    <property type="evidence" value="ECO:0007669"/>
    <property type="project" value="UniProtKB-SubCell"/>
</dbReference>
<evidence type="ECO:0000256" key="3">
    <source>
        <dbReference type="ARBA" id="ARBA00022989"/>
    </source>
</evidence>
<comment type="caution">
    <text evidence="7">The sequence shown here is derived from an EMBL/GenBank/DDBJ whole genome shotgun (WGS) entry which is preliminary data.</text>
</comment>
<evidence type="ECO:0000313" key="7">
    <source>
        <dbReference type="EMBL" id="TVO57619.1"/>
    </source>
</evidence>
<evidence type="ECO:0000313" key="8">
    <source>
        <dbReference type="Proteomes" id="UP000319502"/>
    </source>
</evidence>
<dbReference type="GO" id="GO:0016874">
    <property type="term" value="F:ligase activity"/>
    <property type="evidence" value="ECO:0007669"/>
    <property type="project" value="UniProtKB-KW"/>
</dbReference>
<feature type="transmembrane region" description="Helical" evidence="5">
    <location>
        <begin position="454"/>
        <end position="474"/>
    </location>
</feature>
<sequence>MNWERMTGSRGALGDARPTMFAVLAFMLLAVGGGAAIALQAHLVSAIVASLGLLVIISGFLVGPNARIEWYLVLVGSLYITLSILWPRYVAVWLPGLPSINPPRIANMLFLVIILISIFGAKSVRDSIFAAAENSKIFFCFIFLYLIARIASIGVSSDLASSLYAVFNEFGVHAVCIIFGVVYGARYGVGGALTFAACVLFVMVVSIALFEAALGHNLFARFVDPANSYVQWAISDKARGGGYRAQGTFGFPITLAEFVVVAFPLAVAGALGIKRSVFLRYALVVAVVLLAGMGVYVSGSRSGYVGLLFVGMFAFFSLMLRGALQGRVEIAHLILAIGLSLLVGVAAYFSVGYVYELSFGALADRVSNSMRALMYEGALRWIVESPLLGFGPGGAIDKVGISTASGQLTVDSHMISLMMDSGLLALSGYVGFFLSSLIICWRKAMVISADEWREYFFLSCAIVGFVPFFFILSLPDNQFLMFFLLGAGVAVKRA</sequence>
<gene>
    <name evidence="7" type="ORF">FHP91_08060</name>
</gene>
<feature type="transmembrane region" description="Helical" evidence="5">
    <location>
        <begin position="422"/>
        <end position="442"/>
    </location>
</feature>
<dbReference type="Pfam" id="PF04932">
    <property type="entry name" value="Wzy_C"/>
    <property type="match status" value="1"/>
</dbReference>
<feature type="transmembrane region" description="Helical" evidence="5">
    <location>
        <begin position="105"/>
        <end position="125"/>
    </location>
</feature>
<feature type="transmembrane region" description="Helical" evidence="5">
    <location>
        <begin position="163"/>
        <end position="185"/>
    </location>
</feature>
<dbReference type="EMBL" id="VMNK01000006">
    <property type="protein sequence ID" value="TVO57619.1"/>
    <property type="molecule type" value="Genomic_DNA"/>
</dbReference>
<dbReference type="Proteomes" id="UP000319502">
    <property type="component" value="Unassembled WGS sequence"/>
</dbReference>
<dbReference type="InterPro" id="IPR051533">
    <property type="entry name" value="WaaL-like"/>
</dbReference>
<feature type="transmembrane region" description="Helical" evidence="5">
    <location>
        <begin position="192"/>
        <end position="214"/>
    </location>
</feature>
<feature type="transmembrane region" description="Helical" evidence="5">
    <location>
        <begin position="333"/>
        <end position="355"/>
    </location>
</feature>
<protein>
    <submittedName>
        <fullName evidence="7">O-antigen ligase family protein</fullName>
    </submittedName>
</protein>
<evidence type="ECO:0000259" key="6">
    <source>
        <dbReference type="Pfam" id="PF04932"/>
    </source>
</evidence>
<dbReference type="InterPro" id="IPR007016">
    <property type="entry name" value="O-antigen_ligase-rel_domated"/>
</dbReference>
<feature type="transmembrane region" description="Helical" evidence="5">
    <location>
        <begin position="137"/>
        <end position="157"/>
    </location>
</feature>
<feature type="transmembrane region" description="Helical" evidence="5">
    <location>
        <begin position="303"/>
        <end position="321"/>
    </location>
</feature>
<dbReference type="RefSeq" id="WP_144309086.1">
    <property type="nucleotide sequence ID" value="NZ_VMNK01000006.1"/>
</dbReference>
<comment type="subcellular location">
    <subcellularLocation>
        <location evidence="1">Membrane</location>
        <topology evidence="1">Multi-pass membrane protein</topology>
    </subcellularLocation>
</comment>
<evidence type="ECO:0000256" key="2">
    <source>
        <dbReference type="ARBA" id="ARBA00022692"/>
    </source>
</evidence>
<keyword evidence="4 5" id="KW-0472">Membrane</keyword>
<dbReference type="AlphaFoldDB" id="A0A557QXK6"/>
<feature type="transmembrane region" description="Helical" evidence="5">
    <location>
        <begin position="21"/>
        <end position="39"/>
    </location>
</feature>
<keyword evidence="3 5" id="KW-1133">Transmembrane helix</keyword>
<feature type="transmembrane region" description="Helical" evidence="5">
    <location>
        <begin position="45"/>
        <end position="63"/>
    </location>
</feature>
<feature type="transmembrane region" description="Helical" evidence="5">
    <location>
        <begin position="249"/>
        <end position="271"/>
    </location>
</feature>
<reference evidence="7 8" key="1">
    <citation type="submission" date="2019-07" db="EMBL/GenBank/DDBJ databases">
        <title>The pathways for chlorine oxyanion respiration interact through the shared metabolite chlorate.</title>
        <authorList>
            <person name="Barnum T.P."/>
            <person name="Cheng Y."/>
            <person name="Hill K.A."/>
            <person name="Lucas L.N."/>
            <person name="Carlson H.K."/>
            <person name="Coates J.D."/>
        </authorList>
    </citation>
    <scope>NUCLEOTIDE SEQUENCE [LARGE SCALE GENOMIC DNA]</scope>
    <source>
        <strain evidence="7 8">SFB-3</strain>
    </source>
</reference>
<keyword evidence="8" id="KW-1185">Reference proteome</keyword>
<keyword evidence="2 5" id="KW-0812">Transmembrane</keyword>
<accession>A0A557QXK6</accession>
<evidence type="ECO:0000256" key="4">
    <source>
        <dbReference type="ARBA" id="ARBA00023136"/>
    </source>
</evidence>
<feature type="transmembrane region" description="Helical" evidence="5">
    <location>
        <begin position="278"/>
        <end position="297"/>
    </location>
</feature>
<dbReference type="OrthoDB" id="8770845at2"/>
<feature type="transmembrane region" description="Helical" evidence="5">
    <location>
        <begin position="70"/>
        <end position="93"/>
    </location>
</feature>